<feature type="domain" description="Pyridoxamine 5'-phosphate oxidase N-terminal" evidence="3">
    <location>
        <begin position="25"/>
        <end position="152"/>
    </location>
</feature>
<dbReference type="InterPro" id="IPR012349">
    <property type="entry name" value="Split_barrel_FMN-bd"/>
</dbReference>
<gene>
    <name evidence="4" type="ORF">ACFSL2_15025</name>
</gene>
<accession>A0ABW4V9B1</accession>
<dbReference type="RefSeq" id="WP_377198634.1">
    <property type="nucleotide sequence ID" value="NZ_JBHUHF010000001.1"/>
</dbReference>
<proteinExistence type="predicted"/>
<evidence type="ECO:0000256" key="1">
    <source>
        <dbReference type="ARBA" id="ARBA00023002"/>
    </source>
</evidence>
<dbReference type="EMBL" id="JBHUHF010000001">
    <property type="protein sequence ID" value="MFD2026827.1"/>
    <property type="molecule type" value="Genomic_DNA"/>
</dbReference>
<dbReference type="Pfam" id="PF01243">
    <property type="entry name" value="PNPOx_N"/>
    <property type="match status" value="1"/>
</dbReference>
<evidence type="ECO:0000313" key="5">
    <source>
        <dbReference type="Proteomes" id="UP001597338"/>
    </source>
</evidence>
<evidence type="ECO:0000256" key="2">
    <source>
        <dbReference type="SAM" id="MobiDB-lite"/>
    </source>
</evidence>
<dbReference type="SUPFAM" id="SSF50475">
    <property type="entry name" value="FMN-binding split barrel"/>
    <property type="match status" value="1"/>
</dbReference>
<keyword evidence="1" id="KW-0560">Oxidoreductase</keyword>
<dbReference type="InterPro" id="IPR052019">
    <property type="entry name" value="F420H2_bilvrd_red/Heme_oxyg"/>
</dbReference>
<organism evidence="4 5">
    <name type="scientific">Promicromonospora aerolata</name>
    <dbReference type="NCBI Taxonomy" id="195749"/>
    <lineage>
        <taxon>Bacteria</taxon>
        <taxon>Bacillati</taxon>
        <taxon>Actinomycetota</taxon>
        <taxon>Actinomycetes</taxon>
        <taxon>Micrococcales</taxon>
        <taxon>Promicromonosporaceae</taxon>
        <taxon>Promicromonospora</taxon>
    </lineage>
</organism>
<dbReference type="PANTHER" id="PTHR35176:SF4">
    <property type="entry name" value="PYRIDOXAMINE 5'-PHOSPHATE OXIDASE-RELATED FMN-BINDING"/>
    <property type="match status" value="1"/>
</dbReference>
<protein>
    <submittedName>
        <fullName evidence="4">Pyridoxamine 5'-phosphate oxidase family protein</fullName>
    </submittedName>
</protein>
<keyword evidence="5" id="KW-1185">Reference proteome</keyword>
<dbReference type="InterPro" id="IPR011576">
    <property type="entry name" value="Pyridox_Oxase_N"/>
</dbReference>
<reference evidence="5" key="1">
    <citation type="journal article" date="2019" name="Int. J. Syst. Evol. Microbiol.">
        <title>The Global Catalogue of Microorganisms (GCM) 10K type strain sequencing project: providing services to taxonomists for standard genome sequencing and annotation.</title>
        <authorList>
            <consortium name="The Broad Institute Genomics Platform"/>
            <consortium name="The Broad Institute Genome Sequencing Center for Infectious Disease"/>
            <person name="Wu L."/>
            <person name="Ma J."/>
        </authorList>
    </citation>
    <scope>NUCLEOTIDE SEQUENCE [LARGE SCALE GENOMIC DNA]</scope>
    <source>
        <strain evidence="5">CCM 7043</strain>
    </source>
</reference>
<dbReference type="PANTHER" id="PTHR35176">
    <property type="entry name" value="HEME OXYGENASE HI_0854-RELATED"/>
    <property type="match status" value="1"/>
</dbReference>
<comment type="caution">
    <text evidence="4">The sequence shown here is derived from an EMBL/GenBank/DDBJ whole genome shotgun (WGS) entry which is preliminary data.</text>
</comment>
<sequence length="177" mass="19418">MNDPVTTIDSRFSDPGAEPTSWLAAQEVLENAQITWLSTVRADGRPHVTPLVAVWLDGALHFTVGPEEQKAVNLAANPNVVLTTGRAAWDEGLDVMVEGAVRRVTDRESLERLAAAWRTKWDGQWQFEVGDGVFRNDVGGPALVFAVEPAKVLAFGRGTNTHTRHVPRRPSPFPSDR</sequence>
<dbReference type="Proteomes" id="UP001597338">
    <property type="component" value="Unassembled WGS sequence"/>
</dbReference>
<dbReference type="Gene3D" id="2.30.110.10">
    <property type="entry name" value="Electron Transport, Fmn-binding Protein, Chain A"/>
    <property type="match status" value="1"/>
</dbReference>
<name>A0ABW4V9B1_9MICO</name>
<evidence type="ECO:0000313" key="4">
    <source>
        <dbReference type="EMBL" id="MFD2026827.1"/>
    </source>
</evidence>
<evidence type="ECO:0000259" key="3">
    <source>
        <dbReference type="Pfam" id="PF01243"/>
    </source>
</evidence>
<feature type="region of interest" description="Disordered" evidence="2">
    <location>
        <begin position="158"/>
        <end position="177"/>
    </location>
</feature>